<name>A0A059EVM0_9MICR</name>
<sequence length="181" mass="21558">KYYKKLSLQSHHILKLLGRNKIGGFGHVVEIDESKFIKLKYNVGRLVRSPWIVRGIDLTTNQIFFVEVLKRDKERLENIIKEYLYEGTTIVIDCWGSYINLEPLGYYQFQVNHTENFINPLTGANTQTIENRWSIIKRKFRDRYIKSSSDLSLSFSEFLYKTYHKNNGFDFIMRNLNKFID</sequence>
<dbReference type="PANTHER" id="PTHR47163:SF2">
    <property type="entry name" value="SI:DKEY-17M8.2"/>
    <property type="match status" value="1"/>
</dbReference>
<dbReference type="STRING" id="1288291.A0A059EVM0"/>
<evidence type="ECO:0000313" key="3">
    <source>
        <dbReference type="Proteomes" id="UP000030655"/>
    </source>
</evidence>
<dbReference type="InterPro" id="IPR024445">
    <property type="entry name" value="Tnp_ISXO2-like"/>
</dbReference>
<dbReference type="Proteomes" id="UP000030655">
    <property type="component" value="Unassembled WGS sequence"/>
</dbReference>
<dbReference type="EMBL" id="KK365414">
    <property type="protein sequence ID" value="KCZ79038.1"/>
    <property type="molecule type" value="Genomic_DNA"/>
</dbReference>
<dbReference type="InterPro" id="IPR053164">
    <property type="entry name" value="IS1016-like_transposase"/>
</dbReference>
<evidence type="ECO:0000259" key="1">
    <source>
        <dbReference type="SMART" id="SM01126"/>
    </source>
</evidence>
<dbReference type="AlphaFoldDB" id="A0A059EVM0"/>
<accession>A0A059EVM0</accession>
<feature type="non-terminal residue" evidence="2">
    <location>
        <position position="1"/>
    </location>
</feature>
<dbReference type="PANTHER" id="PTHR47163">
    <property type="entry name" value="DDE_TNP_IS1595 DOMAIN-CONTAINING PROTEIN"/>
    <property type="match status" value="1"/>
</dbReference>
<reference evidence="3" key="1">
    <citation type="submission" date="2013-02" db="EMBL/GenBank/DDBJ databases">
        <authorList>
            <consortium name="The Broad Institute Genome Sequencing Platform"/>
            <person name="Cuomo C."/>
            <person name="Becnel J."/>
            <person name="Sanscrainte N."/>
            <person name="Walker B."/>
            <person name="Young S.K."/>
            <person name="Zeng Q."/>
            <person name="Gargeya S."/>
            <person name="Fitzgerald M."/>
            <person name="Haas B."/>
            <person name="Abouelleil A."/>
            <person name="Alvarado L."/>
            <person name="Arachchi H.M."/>
            <person name="Berlin A.M."/>
            <person name="Chapman S.B."/>
            <person name="Dewar J."/>
            <person name="Goldberg J."/>
            <person name="Griggs A."/>
            <person name="Gujja S."/>
            <person name="Hansen M."/>
            <person name="Howarth C."/>
            <person name="Imamovic A."/>
            <person name="Larimer J."/>
            <person name="McCowan C."/>
            <person name="Murphy C."/>
            <person name="Neiman D."/>
            <person name="Pearson M."/>
            <person name="Priest M."/>
            <person name="Roberts A."/>
            <person name="Saif S."/>
            <person name="Shea T."/>
            <person name="Sisk P."/>
            <person name="Sykes S."/>
            <person name="Wortman J."/>
            <person name="Nusbaum C."/>
            <person name="Birren B."/>
        </authorList>
    </citation>
    <scope>NUCLEOTIDE SEQUENCE [LARGE SCALE GENOMIC DNA]</scope>
    <source>
        <strain evidence="3">PRA339</strain>
    </source>
</reference>
<dbReference type="VEuPathDB" id="MicrosporidiaDB:H312_03577"/>
<organism evidence="2 3">
    <name type="scientific">Anncaliia algerae PRA339</name>
    <dbReference type="NCBI Taxonomy" id="1288291"/>
    <lineage>
        <taxon>Eukaryota</taxon>
        <taxon>Fungi</taxon>
        <taxon>Fungi incertae sedis</taxon>
        <taxon>Microsporidia</taxon>
        <taxon>Tubulinosematoidea</taxon>
        <taxon>Tubulinosematidae</taxon>
        <taxon>Anncaliia</taxon>
    </lineage>
</organism>
<dbReference type="HOGENOM" id="CLU_044348_0_3_1"/>
<evidence type="ECO:0000313" key="2">
    <source>
        <dbReference type="EMBL" id="KCZ79038.1"/>
    </source>
</evidence>
<dbReference type="SMART" id="SM01126">
    <property type="entry name" value="DDE_Tnp_IS1595"/>
    <property type="match status" value="1"/>
</dbReference>
<proteinExistence type="predicted"/>
<dbReference type="OrthoDB" id="5598606at2759"/>
<feature type="domain" description="ISXO2-like transposase" evidence="1">
    <location>
        <begin position="21"/>
        <end position="161"/>
    </location>
</feature>
<keyword evidence="3" id="KW-1185">Reference proteome</keyword>
<protein>
    <recommendedName>
        <fullName evidence="1">ISXO2-like transposase domain-containing protein</fullName>
    </recommendedName>
</protein>
<reference evidence="2 3" key="2">
    <citation type="submission" date="2014-03" db="EMBL/GenBank/DDBJ databases">
        <title>The Genome Sequence of Anncaliia algerae insect isolate PRA339.</title>
        <authorList>
            <consortium name="The Broad Institute Genome Sequencing Platform"/>
            <consortium name="The Broad Institute Genome Sequencing Center for Infectious Disease"/>
            <person name="Cuomo C."/>
            <person name="Becnel J."/>
            <person name="Sanscrainte N."/>
            <person name="Walker B."/>
            <person name="Young S.K."/>
            <person name="Zeng Q."/>
            <person name="Gargeya S."/>
            <person name="Fitzgerald M."/>
            <person name="Haas B."/>
            <person name="Abouelleil A."/>
            <person name="Alvarado L."/>
            <person name="Arachchi H.M."/>
            <person name="Berlin A.M."/>
            <person name="Chapman S.B."/>
            <person name="Dewar J."/>
            <person name="Goldberg J."/>
            <person name="Griggs A."/>
            <person name="Gujja S."/>
            <person name="Hansen M."/>
            <person name="Howarth C."/>
            <person name="Imamovic A."/>
            <person name="Larimer J."/>
            <person name="McCowan C."/>
            <person name="Murphy C."/>
            <person name="Neiman D."/>
            <person name="Pearson M."/>
            <person name="Priest M."/>
            <person name="Roberts A."/>
            <person name="Saif S."/>
            <person name="Shea T."/>
            <person name="Sisk P."/>
            <person name="Sykes S."/>
            <person name="Wortman J."/>
            <person name="Nusbaum C."/>
            <person name="Birren B."/>
        </authorList>
    </citation>
    <scope>NUCLEOTIDE SEQUENCE [LARGE SCALE GENOMIC DNA]</scope>
    <source>
        <strain evidence="2 3">PRA339</strain>
    </source>
</reference>
<dbReference type="Pfam" id="PF12762">
    <property type="entry name" value="DDE_Tnp_IS1595"/>
    <property type="match status" value="1"/>
</dbReference>
<gene>
    <name evidence="2" type="ORF">H312_03577</name>
</gene>